<evidence type="ECO:0000256" key="2">
    <source>
        <dbReference type="ARBA" id="ARBA00022801"/>
    </source>
</evidence>
<dbReference type="InterPro" id="IPR012338">
    <property type="entry name" value="Beta-lactam/transpept-like"/>
</dbReference>
<protein>
    <recommendedName>
        <fullName evidence="5">D-alanyl-D-alanine carboxypeptidase</fullName>
    </recommendedName>
</protein>
<dbReference type="Pfam" id="PF02113">
    <property type="entry name" value="Peptidase_S13"/>
    <property type="match status" value="1"/>
</dbReference>
<dbReference type="PRINTS" id="PR00922">
    <property type="entry name" value="DADACBPTASE3"/>
</dbReference>
<dbReference type="PANTHER" id="PTHR30023">
    <property type="entry name" value="D-ALANYL-D-ALANINE CARBOXYPEPTIDASE"/>
    <property type="match status" value="1"/>
</dbReference>
<organism evidence="3 4">
    <name type="scientific">candidate division TA06 bacterium DG_78</name>
    <dbReference type="NCBI Taxonomy" id="1703772"/>
    <lineage>
        <taxon>Bacteria</taxon>
        <taxon>Bacteria division TA06</taxon>
    </lineage>
</organism>
<dbReference type="PANTHER" id="PTHR30023:SF0">
    <property type="entry name" value="PENICILLIN-SENSITIVE CARBOXYPEPTIDASE A"/>
    <property type="match status" value="1"/>
</dbReference>
<dbReference type="PATRIC" id="fig|1703772.3.peg.1159"/>
<reference evidence="3 4" key="1">
    <citation type="journal article" date="2015" name="Microbiome">
        <title>Genomic resolution of linkages in carbon, nitrogen, and sulfur cycling among widespread estuary sediment bacteria.</title>
        <authorList>
            <person name="Baker B.J."/>
            <person name="Lazar C.S."/>
            <person name="Teske A.P."/>
            <person name="Dick G.J."/>
        </authorList>
    </citation>
    <scope>NUCLEOTIDE SEQUENCE [LARGE SCALE GENOMIC DNA]</scope>
    <source>
        <strain evidence="3">DG_78</strain>
    </source>
</reference>
<dbReference type="SUPFAM" id="SSF56601">
    <property type="entry name" value="beta-lactamase/transpeptidase-like"/>
    <property type="match status" value="1"/>
</dbReference>
<dbReference type="NCBIfam" id="TIGR00666">
    <property type="entry name" value="PBP4"/>
    <property type="match status" value="1"/>
</dbReference>
<dbReference type="Proteomes" id="UP000051012">
    <property type="component" value="Unassembled WGS sequence"/>
</dbReference>
<name>A0A0S7YG34_UNCT6</name>
<proteinExistence type="inferred from homology"/>
<feature type="non-terminal residue" evidence="3">
    <location>
        <position position="1"/>
    </location>
</feature>
<dbReference type="AlphaFoldDB" id="A0A0S7YG34"/>
<dbReference type="GO" id="GO:0000270">
    <property type="term" value="P:peptidoglycan metabolic process"/>
    <property type="evidence" value="ECO:0007669"/>
    <property type="project" value="TreeGrafter"/>
</dbReference>
<evidence type="ECO:0000313" key="4">
    <source>
        <dbReference type="Proteomes" id="UP000051012"/>
    </source>
</evidence>
<dbReference type="GO" id="GO:0004185">
    <property type="term" value="F:serine-type carboxypeptidase activity"/>
    <property type="evidence" value="ECO:0007669"/>
    <property type="project" value="InterPro"/>
</dbReference>
<evidence type="ECO:0000313" key="3">
    <source>
        <dbReference type="EMBL" id="KPJ73745.1"/>
    </source>
</evidence>
<comment type="similarity">
    <text evidence="1">Belongs to the peptidase S13 family.</text>
</comment>
<keyword evidence="2" id="KW-0378">Hydrolase</keyword>
<dbReference type="Gene3D" id="3.40.710.10">
    <property type="entry name" value="DD-peptidase/beta-lactamase superfamily"/>
    <property type="match status" value="1"/>
</dbReference>
<gene>
    <name evidence="3" type="ORF">AMJ52_03370</name>
</gene>
<dbReference type="GO" id="GO:0006508">
    <property type="term" value="P:proteolysis"/>
    <property type="evidence" value="ECO:0007669"/>
    <property type="project" value="InterPro"/>
</dbReference>
<accession>A0A0S7YG34</accession>
<sequence length="344" mass="38960">LSSIGIKEITGDIILVDDYFVDERLPMGWSRHYFDARYAPEISALSVNHNCVNVKIEATTIGDYAKVTIEPKTEYVTLINKMITLAGDDSIIIYRTEEENVIYVDGGIGEGRKRNIDVALKDPAMFAGTYFKENIHEANIRFNGNIIKKNNSDLANVVTIIDSVISDPLLNIIKETNIESDNLSAEILLKTLGTHYYYDGSFLSGLSKVRQFLRLCGVDTSVVSVWDGSGLSRHNLISPYYLALVLRFMYHSHFYEDFYELFPSPGDGTLETRFADFMYPIRAKTGTLHAVSCLSGYVRIQETDYCFSIMFNNFTCRRKKIEQMQEEILSALGIYLSGKNKSIE</sequence>
<evidence type="ECO:0000256" key="1">
    <source>
        <dbReference type="ARBA" id="ARBA00006096"/>
    </source>
</evidence>
<evidence type="ECO:0008006" key="5">
    <source>
        <dbReference type="Google" id="ProtNLM"/>
    </source>
</evidence>
<dbReference type="InterPro" id="IPR000667">
    <property type="entry name" value="Peptidase_S13"/>
</dbReference>
<dbReference type="EMBL" id="LJNI01000030">
    <property type="protein sequence ID" value="KPJ73745.1"/>
    <property type="molecule type" value="Genomic_DNA"/>
</dbReference>
<comment type="caution">
    <text evidence="3">The sequence shown here is derived from an EMBL/GenBank/DDBJ whole genome shotgun (WGS) entry which is preliminary data.</text>
</comment>